<gene>
    <name evidence="2" type="ORF">QBC32DRAFT_12611</name>
</gene>
<proteinExistence type="predicted"/>
<feature type="chain" id="PRO_5043023001" description="Secreted protein" evidence="1">
    <location>
        <begin position="26"/>
        <end position="104"/>
    </location>
</feature>
<feature type="signal peptide" evidence="1">
    <location>
        <begin position="1"/>
        <end position="25"/>
    </location>
</feature>
<dbReference type="EMBL" id="MU859174">
    <property type="protein sequence ID" value="KAK3950521.1"/>
    <property type="molecule type" value="Genomic_DNA"/>
</dbReference>
<accession>A0AAN6NRG5</accession>
<organism evidence="2 3">
    <name type="scientific">Pseudoneurospora amorphoporcata</name>
    <dbReference type="NCBI Taxonomy" id="241081"/>
    <lineage>
        <taxon>Eukaryota</taxon>
        <taxon>Fungi</taxon>
        <taxon>Dikarya</taxon>
        <taxon>Ascomycota</taxon>
        <taxon>Pezizomycotina</taxon>
        <taxon>Sordariomycetes</taxon>
        <taxon>Sordariomycetidae</taxon>
        <taxon>Sordariales</taxon>
        <taxon>Sordariaceae</taxon>
        <taxon>Pseudoneurospora</taxon>
    </lineage>
</organism>
<keyword evidence="1" id="KW-0732">Signal</keyword>
<dbReference type="Proteomes" id="UP001303222">
    <property type="component" value="Unassembled WGS sequence"/>
</dbReference>
<dbReference type="AlphaFoldDB" id="A0AAN6NRG5"/>
<sequence length="104" mass="12344">MCIFFQPTCLLVHIIARMGRSVAVAMPLRRDPMSGMVCGSSFYSLWQQYGAWHKYKTPLSTQERHMRNSHYLFSRKCERKSRDVEKMFMESVSQSWIVKSWTRS</sequence>
<evidence type="ECO:0000313" key="2">
    <source>
        <dbReference type="EMBL" id="KAK3950521.1"/>
    </source>
</evidence>
<evidence type="ECO:0000313" key="3">
    <source>
        <dbReference type="Proteomes" id="UP001303222"/>
    </source>
</evidence>
<reference evidence="2" key="1">
    <citation type="journal article" date="2023" name="Mol. Phylogenet. Evol.">
        <title>Genome-scale phylogeny and comparative genomics of the fungal order Sordariales.</title>
        <authorList>
            <person name="Hensen N."/>
            <person name="Bonometti L."/>
            <person name="Westerberg I."/>
            <person name="Brannstrom I.O."/>
            <person name="Guillou S."/>
            <person name="Cros-Aarteil S."/>
            <person name="Calhoun S."/>
            <person name="Haridas S."/>
            <person name="Kuo A."/>
            <person name="Mondo S."/>
            <person name="Pangilinan J."/>
            <person name="Riley R."/>
            <person name="LaButti K."/>
            <person name="Andreopoulos B."/>
            <person name="Lipzen A."/>
            <person name="Chen C."/>
            <person name="Yan M."/>
            <person name="Daum C."/>
            <person name="Ng V."/>
            <person name="Clum A."/>
            <person name="Steindorff A."/>
            <person name="Ohm R.A."/>
            <person name="Martin F."/>
            <person name="Silar P."/>
            <person name="Natvig D.O."/>
            <person name="Lalanne C."/>
            <person name="Gautier V."/>
            <person name="Ament-Velasquez S.L."/>
            <person name="Kruys A."/>
            <person name="Hutchinson M.I."/>
            <person name="Powell A.J."/>
            <person name="Barry K."/>
            <person name="Miller A.N."/>
            <person name="Grigoriev I.V."/>
            <person name="Debuchy R."/>
            <person name="Gladieux P."/>
            <person name="Hiltunen Thoren M."/>
            <person name="Johannesson H."/>
        </authorList>
    </citation>
    <scope>NUCLEOTIDE SEQUENCE</scope>
    <source>
        <strain evidence="2">CBS 626.80</strain>
    </source>
</reference>
<reference evidence="2" key="2">
    <citation type="submission" date="2023-06" db="EMBL/GenBank/DDBJ databases">
        <authorList>
            <consortium name="Lawrence Berkeley National Laboratory"/>
            <person name="Mondo S.J."/>
            <person name="Hensen N."/>
            <person name="Bonometti L."/>
            <person name="Westerberg I."/>
            <person name="Brannstrom I.O."/>
            <person name="Guillou S."/>
            <person name="Cros-Aarteil S."/>
            <person name="Calhoun S."/>
            <person name="Haridas S."/>
            <person name="Kuo A."/>
            <person name="Pangilinan J."/>
            <person name="Riley R."/>
            <person name="Labutti K."/>
            <person name="Andreopoulos B."/>
            <person name="Lipzen A."/>
            <person name="Chen C."/>
            <person name="Yanf M."/>
            <person name="Daum C."/>
            <person name="Ng V."/>
            <person name="Clum A."/>
            <person name="Steindorff A."/>
            <person name="Ohm R."/>
            <person name="Martin F."/>
            <person name="Silar P."/>
            <person name="Natvig D."/>
            <person name="Lalanne C."/>
            <person name="Gautier V."/>
            <person name="Ament-Velasquez S.L."/>
            <person name="Kruys A."/>
            <person name="Hutchinson M.I."/>
            <person name="Powell A.J."/>
            <person name="Barry K."/>
            <person name="Miller A.N."/>
            <person name="Grigoriev I.V."/>
            <person name="Debuchy R."/>
            <person name="Gladieux P."/>
            <person name="Thoren M.H."/>
            <person name="Johannesson H."/>
        </authorList>
    </citation>
    <scope>NUCLEOTIDE SEQUENCE</scope>
    <source>
        <strain evidence="2">CBS 626.80</strain>
    </source>
</reference>
<comment type="caution">
    <text evidence="2">The sequence shown here is derived from an EMBL/GenBank/DDBJ whole genome shotgun (WGS) entry which is preliminary data.</text>
</comment>
<keyword evidence="3" id="KW-1185">Reference proteome</keyword>
<protein>
    <recommendedName>
        <fullName evidence="4">Secreted protein</fullName>
    </recommendedName>
</protein>
<evidence type="ECO:0000256" key="1">
    <source>
        <dbReference type="SAM" id="SignalP"/>
    </source>
</evidence>
<name>A0AAN6NRG5_9PEZI</name>
<evidence type="ECO:0008006" key="4">
    <source>
        <dbReference type="Google" id="ProtNLM"/>
    </source>
</evidence>